<keyword evidence="1" id="KW-0732">Signal</keyword>
<dbReference type="Proteomes" id="UP001162131">
    <property type="component" value="Unassembled WGS sequence"/>
</dbReference>
<feature type="signal peptide" evidence="1">
    <location>
        <begin position="1"/>
        <end position="18"/>
    </location>
</feature>
<sequence>MDIWRFCLVSFSISMISAAEFFPEFLGNPNCPAYTCKTSSQQFLNTTCIFFTPTASTPTYFVNPCTSLKLPYCQPSTESNSTCGAANPTPPVNAWPGEKCSTSADCSSYANQGCVKNVCMGASQGDECKVNDDCNPGYRCLGGICQIQIPVGGTGCTNDYDCVNGAGCNIAKTSSESICYPYYSIAQHLPVNSCSSSNQSMLCNSGLCMANNEGFECMAPVQSSKLPAACQLDSDCQSTRDDYFPNGYLTGTCYCGYNPNSASYCSLFAGDKPMLQMMSYLKSWVQSKFILKCNTMRRFTPACISNWWNTKDYNYYMYYYLSAYYYPLITNGESCVQQVYLPQWWAAKNAI</sequence>
<evidence type="ECO:0000313" key="2">
    <source>
        <dbReference type="EMBL" id="CAG9322401.1"/>
    </source>
</evidence>
<reference evidence="2" key="1">
    <citation type="submission" date="2021-09" db="EMBL/GenBank/DDBJ databases">
        <authorList>
            <consortium name="AG Swart"/>
            <person name="Singh M."/>
            <person name="Singh A."/>
            <person name="Seah K."/>
            <person name="Emmerich C."/>
        </authorList>
    </citation>
    <scope>NUCLEOTIDE SEQUENCE</scope>
    <source>
        <strain evidence="2">ATCC30299</strain>
    </source>
</reference>
<name>A0AAU9J629_9CILI</name>
<organism evidence="2 3">
    <name type="scientific">Blepharisma stoltei</name>
    <dbReference type="NCBI Taxonomy" id="1481888"/>
    <lineage>
        <taxon>Eukaryota</taxon>
        <taxon>Sar</taxon>
        <taxon>Alveolata</taxon>
        <taxon>Ciliophora</taxon>
        <taxon>Postciliodesmatophora</taxon>
        <taxon>Heterotrichea</taxon>
        <taxon>Heterotrichida</taxon>
        <taxon>Blepharismidae</taxon>
        <taxon>Blepharisma</taxon>
    </lineage>
</organism>
<proteinExistence type="predicted"/>
<accession>A0AAU9J629</accession>
<evidence type="ECO:0000313" key="3">
    <source>
        <dbReference type="Proteomes" id="UP001162131"/>
    </source>
</evidence>
<evidence type="ECO:0008006" key="4">
    <source>
        <dbReference type="Google" id="ProtNLM"/>
    </source>
</evidence>
<gene>
    <name evidence="2" type="ORF">BSTOLATCC_MIC31535</name>
</gene>
<dbReference type="AlphaFoldDB" id="A0AAU9J629"/>
<protein>
    <recommendedName>
        <fullName evidence="4">Dickkopf N-terminal cysteine-rich domain-containing protein</fullName>
    </recommendedName>
</protein>
<evidence type="ECO:0000256" key="1">
    <source>
        <dbReference type="SAM" id="SignalP"/>
    </source>
</evidence>
<keyword evidence="3" id="KW-1185">Reference proteome</keyword>
<feature type="chain" id="PRO_5043874381" description="Dickkopf N-terminal cysteine-rich domain-containing protein" evidence="1">
    <location>
        <begin position="19"/>
        <end position="351"/>
    </location>
</feature>
<dbReference type="EMBL" id="CAJZBQ010000032">
    <property type="protein sequence ID" value="CAG9322401.1"/>
    <property type="molecule type" value="Genomic_DNA"/>
</dbReference>
<comment type="caution">
    <text evidence="2">The sequence shown here is derived from an EMBL/GenBank/DDBJ whole genome shotgun (WGS) entry which is preliminary data.</text>
</comment>